<keyword evidence="1" id="KW-0812">Transmembrane</keyword>
<feature type="transmembrane region" description="Helical" evidence="1">
    <location>
        <begin position="316"/>
        <end position="334"/>
    </location>
</feature>
<dbReference type="EMBL" id="MFEC01000019">
    <property type="protein sequence ID" value="OGE71080.1"/>
    <property type="molecule type" value="Genomic_DNA"/>
</dbReference>
<keyword evidence="1" id="KW-1133">Transmembrane helix</keyword>
<feature type="transmembrane region" description="Helical" evidence="1">
    <location>
        <begin position="119"/>
        <end position="136"/>
    </location>
</feature>
<gene>
    <name evidence="2" type="ORF">A2617_04050</name>
</gene>
<reference evidence="2 3" key="1">
    <citation type="journal article" date="2016" name="Nat. Commun.">
        <title>Thousands of microbial genomes shed light on interconnected biogeochemical processes in an aquifer system.</title>
        <authorList>
            <person name="Anantharaman K."/>
            <person name="Brown C.T."/>
            <person name="Hug L.A."/>
            <person name="Sharon I."/>
            <person name="Castelle C.J."/>
            <person name="Probst A.J."/>
            <person name="Thomas B.C."/>
            <person name="Singh A."/>
            <person name="Wilkins M.J."/>
            <person name="Karaoz U."/>
            <person name="Brodie E.L."/>
            <person name="Williams K.H."/>
            <person name="Hubbard S.S."/>
            <person name="Banfield J.F."/>
        </authorList>
    </citation>
    <scope>NUCLEOTIDE SEQUENCE [LARGE SCALE GENOMIC DNA]</scope>
</reference>
<feature type="transmembrane region" description="Helical" evidence="1">
    <location>
        <begin position="47"/>
        <end position="64"/>
    </location>
</feature>
<evidence type="ECO:0000313" key="3">
    <source>
        <dbReference type="Proteomes" id="UP000177135"/>
    </source>
</evidence>
<evidence type="ECO:0008006" key="4">
    <source>
        <dbReference type="Google" id="ProtNLM"/>
    </source>
</evidence>
<dbReference type="AlphaFoldDB" id="A0A1F5N0R6"/>
<sequence>MKKVFLLAILGLHLFILSRLTFTAWPEMLSYPYLFSNGFALYRDFIMPYPPGLVLVLSGIFKLLGFNPQALVIFTWVLVLLTDLLVFLNLEQAIKKAGVSIFFTGLFIILQSFLDGNMLWFDFATVLPVLGGFLFAQKWLLKNYKRDLFLTVFCISIAVVIKQVAIIYLAFFILYYLTQRRKIIPGEVVVILSGIIIILLPLLLFLLLTGSFVEFWNWTIIYPLFEWSKFPGYVNFAISKKYFLVMVLLFLPISGILLNFIKPLLNKLFWMSLAFLISALIAVYPRFSFFHLQPVLAFLIIVSAIIFNGLDKKFRVFYITLMFFVVISLSVFLFPSQIGGGIRFYGSYERGLARQISDLIKPGEKVFFLGLDSSGYIFTKTLPPKNWSDNFGWYLEIPGVQDWVLEGLKQNPPKFVFRRIPSEGNWYGLGTYQPKKIMDYIFLNYKKEGKIGEGVEIWIRKN</sequence>
<feature type="transmembrane region" description="Helical" evidence="1">
    <location>
        <begin position="96"/>
        <end position="114"/>
    </location>
</feature>
<dbReference type="Proteomes" id="UP000177135">
    <property type="component" value="Unassembled WGS sequence"/>
</dbReference>
<feature type="transmembrane region" description="Helical" evidence="1">
    <location>
        <begin position="71"/>
        <end position="90"/>
    </location>
</feature>
<feature type="transmembrane region" description="Helical" evidence="1">
    <location>
        <begin position="148"/>
        <end position="176"/>
    </location>
</feature>
<proteinExistence type="predicted"/>
<organism evidence="2 3">
    <name type="scientific">Candidatus Daviesbacteria bacterium RIFOXYD1_FULL_41_10</name>
    <dbReference type="NCBI Taxonomy" id="1797801"/>
    <lineage>
        <taxon>Bacteria</taxon>
        <taxon>Candidatus Daviesiibacteriota</taxon>
    </lineage>
</organism>
<accession>A0A1F5N0R6</accession>
<name>A0A1F5N0R6_9BACT</name>
<feature type="transmembrane region" description="Helical" evidence="1">
    <location>
        <begin position="242"/>
        <end position="261"/>
    </location>
</feature>
<feature type="transmembrane region" description="Helical" evidence="1">
    <location>
        <begin position="268"/>
        <end position="284"/>
    </location>
</feature>
<protein>
    <recommendedName>
        <fullName evidence="4">Glycosyltransferase RgtA/B/C/D-like domain-containing protein</fullName>
    </recommendedName>
</protein>
<keyword evidence="1" id="KW-0472">Membrane</keyword>
<feature type="transmembrane region" description="Helical" evidence="1">
    <location>
        <begin position="290"/>
        <end position="309"/>
    </location>
</feature>
<feature type="transmembrane region" description="Helical" evidence="1">
    <location>
        <begin position="188"/>
        <end position="208"/>
    </location>
</feature>
<comment type="caution">
    <text evidence="2">The sequence shown here is derived from an EMBL/GenBank/DDBJ whole genome shotgun (WGS) entry which is preliminary data.</text>
</comment>
<evidence type="ECO:0000313" key="2">
    <source>
        <dbReference type="EMBL" id="OGE71080.1"/>
    </source>
</evidence>
<evidence type="ECO:0000256" key="1">
    <source>
        <dbReference type="SAM" id="Phobius"/>
    </source>
</evidence>